<dbReference type="EMBL" id="JH000243">
    <property type="protein sequence ID" value="EGW01870.1"/>
    <property type="molecule type" value="Genomic_DNA"/>
</dbReference>
<protein>
    <submittedName>
        <fullName evidence="1">Uncharacterized protein</fullName>
    </submittedName>
</protein>
<evidence type="ECO:0000313" key="1">
    <source>
        <dbReference type="EMBL" id="EGW01870.1"/>
    </source>
</evidence>
<reference evidence="2" key="1">
    <citation type="journal article" date="2011" name="Nat. Biotechnol.">
        <title>The genomic sequence of the Chinese hamster ovary (CHO)-K1 cell line.</title>
        <authorList>
            <person name="Xu X."/>
            <person name="Nagarajan H."/>
            <person name="Lewis N.E."/>
            <person name="Pan S."/>
            <person name="Cai Z."/>
            <person name="Liu X."/>
            <person name="Chen W."/>
            <person name="Xie M."/>
            <person name="Wang W."/>
            <person name="Hammond S."/>
            <person name="Andersen M.R."/>
            <person name="Neff N."/>
            <person name="Passarelli B."/>
            <person name="Koh W."/>
            <person name="Fan H.C."/>
            <person name="Wang J."/>
            <person name="Gui Y."/>
            <person name="Lee K.H."/>
            <person name="Betenbaugh M.J."/>
            <person name="Quake S.R."/>
            <person name="Famili I."/>
            <person name="Palsson B.O."/>
            <person name="Wang J."/>
        </authorList>
    </citation>
    <scope>NUCLEOTIDE SEQUENCE [LARGE SCALE GENOMIC DNA]</scope>
    <source>
        <strain evidence="2">CHO K1 cell line</strain>
    </source>
</reference>
<gene>
    <name evidence="1" type="ORF">I79_007300</name>
</gene>
<dbReference type="InParanoid" id="G3HA58"/>
<dbReference type="Proteomes" id="UP000001075">
    <property type="component" value="Unassembled WGS sequence"/>
</dbReference>
<name>G3HA58_CRIGR</name>
<proteinExistence type="predicted"/>
<accession>G3HA58</accession>
<organism evidence="1 2">
    <name type="scientific">Cricetulus griseus</name>
    <name type="common">Chinese hamster</name>
    <name type="synonym">Cricetulus barabensis griseus</name>
    <dbReference type="NCBI Taxonomy" id="10029"/>
    <lineage>
        <taxon>Eukaryota</taxon>
        <taxon>Metazoa</taxon>
        <taxon>Chordata</taxon>
        <taxon>Craniata</taxon>
        <taxon>Vertebrata</taxon>
        <taxon>Euteleostomi</taxon>
        <taxon>Mammalia</taxon>
        <taxon>Eutheria</taxon>
        <taxon>Euarchontoglires</taxon>
        <taxon>Glires</taxon>
        <taxon>Rodentia</taxon>
        <taxon>Myomorpha</taxon>
        <taxon>Muroidea</taxon>
        <taxon>Cricetidae</taxon>
        <taxon>Cricetinae</taxon>
        <taxon>Cricetulus</taxon>
    </lineage>
</organism>
<dbReference type="AlphaFoldDB" id="G3HA58"/>
<sequence>MLVGPVQRGGALLQGCDFVNMLECSTKCMDHIVLPFNTHSKADTSLVFIKTLRNNDNKGYVE</sequence>
<evidence type="ECO:0000313" key="2">
    <source>
        <dbReference type="Proteomes" id="UP000001075"/>
    </source>
</evidence>